<keyword evidence="4" id="KW-0963">Cytoplasm</keyword>
<dbReference type="CDD" id="cd00610">
    <property type="entry name" value="OAT_like"/>
    <property type="match status" value="1"/>
</dbReference>
<evidence type="ECO:0000256" key="4">
    <source>
        <dbReference type="HAMAP-Rule" id="MF_01107"/>
    </source>
</evidence>
<dbReference type="NCBIfam" id="NF009047">
    <property type="entry name" value="PRK12381.1"/>
    <property type="match status" value="1"/>
</dbReference>
<dbReference type="NCBIfam" id="NF002325">
    <property type="entry name" value="PRK01278.1"/>
    <property type="match status" value="1"/>
</dbReference>
<dbReference type="HAMAP" id="MF_01107">
    <property type="entry name" value="ArgD_aminotrans_3"/>
    <property type="match status" value="1"/>
</dbReference>
<dbReference type="Gene3D" id="3.90.1150.10">
    <property type="entry name" value="Aspartate Aminotransferase, domain 1"/>
    <property type="match status" value="1"/>
</dbReference>
<dbReference type="InterPro" id="IPR015424">
    <property type="entry name" value="PyrdxlP-dep_Trfase"/>
</dbReference>
<dbReference type="PANTHER" id="PTHR11986">
    <property type="entry name" value="AMINOTRANSFERASE CLASS III"/>
    <property type="match status" value="1"/>
</dbReference>
<comment type="subcellular location">
    <subcellularLocation>
        <location evidence="4">Cytoplasm</location>
    </subcellularLocation>
</comment>
<gene>
    <name evidence="4" type="primary">argD</name>
    <name evidence="5" type="ORF">SAMN05216206_3594</name>
</gene>
<dbReference type="InterPro" id="IPR005814">
    <property type="entry name" value="Aminotrans_3"/>
</dbReference>
<dbReference type="AlphaFoldDB" id="A0A1I3P6A0"/>
<dbReference type="NCBIfam" id="NF003468">
    <property type="entry name" value="PRK05093.1"/>
    <property type="match status" value="1"/>
</dbReference>
<dbReference type="InterPro" id="IPR015421">
    <property type="entry name" value="PyrdxlP-dep_Trfase_major"/>
</dbReference>
<keyword evidence="3 4" id="KW-0663">Pyridoxal phosphate</keyword>
<evidence type="ECO:0000313" key="6">
    <source>
        <dbReference type="Proteomes" id="UP000243606"/>
    </source>
</evidence>
<dbReference type="EMBL" id="FOQL01000006">
    <property type="protein sequence ID" value="SFJ17078.1"/>
    <property type="molecule type" value="Genomic_DNA"/>
</dbReference>
<feature type="binding site" evidence="4">
    <location>
        <begin position="231"/>
        <end position="234"/>
    </location>
    <ligand>
        <name>pyridoxal 5'-phosphate</name>
        <dbReference type="ChEBI" id="CHEBI:597326"/>
    </ligand>
</feature>
<dbReference type="Pfam" id="PF00202">
    <property type="entry name" value="Aminotran_3"/>
    <property type="match status" value="1"/>
</dbReference>
<dbReference type="SUPFAM" id="SSF53383">
    <property type="entry name" value="PLP-dependent transferases"/>
    <property type="match status" value="1"/>
</dbReference>
<comment type="subunit">
    <text evidence="4">Homodimer.</text>
</comment>
<keyword evidence="6" id="KW-1185">Reference proteome</keyword>
<dbReference type="GO" id="GO:0030170">
    <property type="term" value="F:pyridoxal phosphate binding"/>
    <property type="evidence" value="ECO:0007669"/>
    <property type="project" value="InterPro"/>
</dbReference>
<feature type="binding site" evidence="4">
    <location>
        <position position="146"/>
    </location>
    <ligand>
        <name>pyridoxal 5'-phosphate</name>
        <dbReference type="ChEBI" id="CHEBI:597326"/>
    </ligand>
</feature>
<dbReference type="NCBIfam" id="TIGR00707">
    <property type="entry name" value="argD"/>
    <property type="match status" value="1"/>
</dbReference>
<protein>
    <recommendedName>
        <fullName evidence="4">Acetylornithine aminotransferase</fullName>
        <shortName evidence="4">ACOAT</shortName>
        <ecNumber evidence="4">2.6.1.11</ecNumber>
    </recommendedName>
</protein>
<dbReference type="InterPro" id="IPR017652">
    <property type="entry name" value="Ac/SucOrn_transaminase_bac"/>
</dbReference>
<dbReference type="PIRSF" id="PIRSF000521">
    <property type="entry name" value="Transaminase_4ab_Lys_Orn"/>
    <property type="match status" value="1"/>
</dbReference>
<accession>A0A1I3P6A0</accession>
<sequence>MSVQHDPVKRHPVQRADFDQVMVPNYAPAAFIPVRGAGSRVWDQSGRELIDFAGGIAVNVLGHAHPALVNALTEQAGKLWHVSNVFTNEPALRLAKKLIDATFADRVFFCNSGAEANEAAFKLARRVAFDKFGEDKHEIIAATNSFHGRTLFTVSVGGQPKYSDGFGPKIQGISHIPYNDIEALKAAVSDKTCAVVLEPIQGEGGVLPGDLAYLQAARELCDKHNALLVFDEVQSGMGRSGELFAYMHYGVIPDILSSAKSLGGGFPIGAMLTTTELAKHLAVGTHGTTYGGNPLACAVGEAVIDTINTPEVLAGVKAKHQRFKTKLEQIGQQYGVFSEVRGLGLLIGAVLSDAWKGKAKAILDAAAVEGVMVLQASPDVVRFAPSLVVEDADIDEGLACLERAVAKLSQA</sequence>
<evidence type="ECO:0000313" key="5">
    <source>
        <dbReference type="EMBL" id="SFJ17078.1"/>
    </source>
</evidence>
<dbReference type="Proteomes" id="UP000243606">
    <property type="component" value="Unassembled WGS sequence"/>
</dbReference>
<dbReference type="InterPro" id="IPR004636">
    <property type="entry name" value="AcOrn/SuccOrn_fam"/>
</dbReference>
<name>A0A1I3P6A0_9PSED</name>
<comment type="similarity">
    <text evidence="4">Belongs to the class-III pyridoxal-phosphate-dependent aminotransferase family. ArgD subfamily.</text>
</comment>
<dbReference type="Gene3D" id="3.40.640.10">
    <property type="entry name" value="Type I PLP-dependent aspartate aminotransferase-like (Major domain)"/>
    <property type="match status" value="1"/>
</dbReference>
<keyword evidence="4" id="KW-0028">Amino-acid biosynthesis</keyword>
<dbReference type="InterPro" id="IPR049704">
    <property type="entry name" value="Aminotrans_3_PPA_site"/>
</dbReference>
<dbReference type="NCBIfam" id="TIGR03246">
    <property type="entry name" value="arg_catab_astC"/>
    <property type="match status" value="1"/>
</dbReference>
<organism evidence="5 6">
    <name type="scientific">Pseudomonas guineae</name>
    <dbReference type="NCBI Taxonomy" id="425504"/>
    <lineage>
        <taxon>Bacteria</taxon>
        <taxon>Pseudomonadati</taxon>
        <taxon>Pseudomonadota</taxon>
        <taxon>Gammaproteobacteria</taxon>
        <taxon>Pseudomonadales</taxon>
        <taxon>Pseudomonadaceae</taxon>
        <taxon>Pseudomonas</taxon>
    </lineage>
</organism>
<dbReference type="FunFam" id="3.40.640.10:FF:000004">
    <property type="entry name" value="Acetylornithine aminotransferase"/>
    <property type="match status" value="1"/>
</dbReference>
<dbReference type="GO" id="GO:0003992">
    <property type="term" value="F:N2-acetyl-L-ornithine:2-oxoglutarate 5-aminotransferase activity"/>
    <property type="evidence" value="ECO:0007669"/>
    <property type="project" value="UniProtKB-UniRule"/>
</dbReference>
<keyword evidence="2 4" id="KW-0808">Transferase</keyword>
<dbReference type="InterPro" id="IPR050103">
    <property type="entry name" value="Class-III_PLP-dep_AT"/>
</dbReference>
<dbReference type="PROSITE" id="PS00600">
    <property type="entry name" value="AA_TRANSFER_CLASS_3"/>
    <property type="match status" value="1"/>
</dbReference>
<dbReference type="EC" id="2.6.1.11" evidence="4"/>
<keyword evidence="4" id="KW-0055">Arginine biosynthesis</keyword>
<dbReference type="RefSeq" id="WP_090244438.1">
    <property type="nucleotide sequence ID" value="NZ_CAXBNE010000028.1"/>
</dbReference>
<dbReference type="PANTHER" id="PTHR11986:SF113">
    <property type="entry name" value="SUCCINYLORNITHINE TRANSAMINASE"/>
    <property type="match status" value="1"/>
</dbReference>
<proteinExistence type="inferred from homology"/>
<evidence type="ECO:0000256" key="2">
    <source>
        <dbReference type="ARBA" id="ARBA00022679"/>
    </source>
</evidence>
<dbReference type="OrthoDB" id="9801052at2"/>
<feature type="binding site" evidence="4">
    <location>
        <position position="288"/>
    </location>
    <ligand>
        <name>N(2)-acetyl-L-ornithine</name>
        <dbReference type="ChEBI" id="CHEBI:57805"/>
    </ligand>
</feature>
<dbReference type="UniPathway" id="UPA00068">
    <property type="reaction ID" value="UER00109"/>
</dbReference>
<comment type="catalytic activity">
    <reaction evidence="4">
        <text>N(2)-acetyl-L-ornithine + 2-oxoglutarate = N-acetyl-L-glutamate 5-semialdehyde + L-glutamate</text>
        <dbReference type="Rhea" id="RHEA:18049"/>
        <dbReference type="ChEBI" id="CHEBI:16810"/>
        <dbReference type="ChEBI" id="CHEBI:29123"/>
        <dbReference type="ChEBI" id="CHEBI:29985"/>
        <dbReference type="ChEBI" id="CHEBI:57805"/>
        <dbReference type="EC" id="2.6.1.11"/>
    </reaction>
</comment>
<keyword evidence="1 4" id="KW-0032">Aminotransferase</keyword>
<dbReference type="InterPro" id="IPR015422">
    <property type="entry name" value="PyrdxlP-dep_Trfase_small"/>
</dbReference>
<comment type="pathway">
    <text evidence="4">Amino-acid biosynthesis; L-arginine biosynthesis; N(2)-acetyl-L-ornithine from L-glutamate: step 4/4.</text>
</comment>
<dbReference type="STRING" id="425504.SAMN05216206_3594"/>
<dbReference type="GO" id="GO:0005737">
    <property type="term" value="C:cytoplasm"/>
    <property type="evidence" value="ECO:0007669"/>
    <property type="project" value="UniProtKB-SubCell"/>
</dbReference>
<comment type="miscellaneous">
    <text evidence="4">May also have succinyldiaminopimelate aminotransferase activity, thus carrying out the corresponding step in lysine biosynthesis.</text>
</comment>
<reference evidence="6" key="1">
    <citation type="submission" date="2016-10" db="EMBL/GenBank/DDBJ databases">
        <authorList>
            <person name="Varghese N."/>
            <person name="Submissions S."/>
        </authorList>
    </citation>
    <scope>NUCLEOTIDE SEQUENCE [LARGE SCALE GENOMIC DNA]</scope>
    <source>
        <strain evidence="6">LMG 24016</strain>
    </source>
</reference>
<evidence type="ECO:0000256" key="1">
    <source>
        <dbReference type="ARBA" id="ARBA00022576"/>
    </source>
</evidence>
<feature type="binding site" evidence="4">
    <location>
        <position position="149"/>
    </location>
    <ligand>
        <name>N(2)-acetyl-L-ornithine</name>
        <dbReference type="ChEBI" id="CHEBI:57805"/>
    </ligand>
</feature>
<feature type="binding site" evidence="4">
    <location>
        <position position="289"/>
    </location>
    <ligand>
        <name>pyridoxal 5'-phosphate</name>
        <dbReference type="ChEBI" id="CHEBI:597326"/>
    </ligand>
</feature>
<evidence type="ECO:0000256" key="3">
    <source>
        <dbReference type="ARBA" id="ARBA00022898"/>
    </source>
</evidence>
<comment type="cofactor">
    <cofactor evidence="4">
        <name>pyridoxal 5'-phosphate</name>
        <dbReference type="ChEBI" id="CHEBI:597326"/>
    </cofactor>
    <text evidence="4">Binds 1 pyridoxal phosphate per subunit.</text>
</comment>
<feature type="binding site" evidence="4">
    <location>
        <begin position="113"/>
        <end position="114"/>
    </location>
    <ligand>
        <name>pyridoxal 5'-phosphate</name>
        <dbReference type="ChEBI" id="CHEBI:597326"/>
    </ligand>
</feature>
<dbReference type="GO" id="GO:0006526">
    <property type="term" value="P:L-arginine biosynthetic process"/>
    <property type="evidence" value="ECO:0007669"/>
    <property type="project" value="UniProtKB-UniRule"/>
</dbReference>
<dbReference type="GO" id="GO:0042802">
    <property type="term" value="F:identical protein binding"/>
    <property type="evidence" value="ECO:0007669"/>
    <property type="project" value="TreeGrafter"/>
</dbReference>
<feature type="modified residue" description="N6-(pyridoxal phosphate)lysine" evidence="4">
    <location>
        <position position="260"/>
    </location>
</feature>